<accession>A0A9P4M8T9</accession>
<feature type="compositionally biased region" description="Polar residues" evidence="1">
    <location>
        <begin position="70"/>
        <end position="81"/>
    </location>
</feature>
<dbReference type="Proteomes" id="UP000799772">
    <property type="component" value="Unassembled WGS sequence"/>
</dbReference>
<feature type="compositionally biased region" description="Low complexity" evidence="1">
    <location>
        <begin position="201"/>
        <end position="211"/>
    </location>
</feature>
<feature type="compositionally biased region" description="Basic and acidic residues" evidence="1">
    <location>
        <begin position="268"/>
        <end position="279"/>
    </location>
</feature>
<comment type="caution">
    <text evidence="2">The sequence shown here is derived from an EMBL/GenBank/DDBJ whole genome shotgun (WGS) entry which is preliminary data.</text>
</comment>
<dbReference type="AlphaFoldDB" id="A0A9P4M8T9"/>
<keyword evidence="3" id="KW-1185">Reference proteome</keyword>
<protein>
    <submittedName>
        <fullName evidence="2">Uncharacterized protein</fullName>
    </submittedName>
</protein>
<evidence type="ECO:0000313" key="3">
    <source>
        <dbReference type="Proteomes" id="UP000799772"/>
    </source>
</evidence>
<feature type="region of interest" description="Disordered" evidence="1">
    <location>
        <begin position="1"/>
        <end position="92"/>
    </location>
</feature>
<reference evidence="2" key="1">
    <citation type="journal article" date="2020" name="Stud. Mycol.">
        <title>101 Dothideomycetes genomes: a test case for predicting lifestyles and emergence of pathogens.</title>
        <authorList>
            <person name="Haridas S."/>
            <person name="Albert R."/>
            <person name="Binder M."/>
            <person name="Bloem J."/>
            <person name="Labutti K."/>
            <person name="Salamov A."/>
            <person name="Andreopoulos B."/>
            <person name="Baker S."/>
            <person name="Barry K."/>
            <person name="Bills G."/>
            <person name="Bluhm B."/>
            <person name="Cannon C."/>
            <person name="Castanera R."/>
            <person name="Culley D."/>
            <person name="Daum C."/>
            <person name="Ezra D."/>
            <person name="Gonzalez J."/>
            <person name="Henrissat B."/>
            <person name="Kuo A."/>
            <person name="Liang C."/>
            <person name="Lipzen A."/>
            <person name="Lutzoni F."/>
            <person name="Magnuson J."/>
            <person name="Mondo S."/>
            <person name="Nolan M."/>
            <person name="Ohm R."/>
            <person name="Pangilinan J."/>
            <person name="Park H.-J."/>
            <person name="Ramirez L."/>
            <person name="Alfaro M."/>
            <person name="Sun H."/>
            <person name="Tritt A."/>
            <person name="Yoshinaga Y."/>
            <person name="Zwiers L.-H."/>
            <person name="Turgeon B."/>
            <person name="Goodwin S."/>
            <person name="Spatafora J."/>
            <person name="Crous P."/>
            <person name="Grigoriev I."/>
        </authorList>
    </citation>
    <scope>NUCLEOTIDE SEQUENCE</scope>
    <source>
        <strain evidence="2">CBS 133067</strain>
    </source>
</reference>
<feature type="compositionally biased region" description="Basic residues" evidence="1">
    <location>
        <begin position="173"/>
        <end position="182"/>
    </location>
</feature>
<evidence type="ECO:0000256" key="1">
    <source>
        <dbReference type="SAM" id="MobiDB-lite"/>
    </source>
</evidence>
<feature type="region of interest" description="Disordered" evidence="1">
    <location>
        <begin position="320"/>
        <end position="340"/>
    </location>
</feature>
<feature type="compositionally biased region" description="Basic and acidic residues" evidence="1">
    <location>
        <begin position="142"/>
        <end position="158"/>
    </location>
</feature>
<organism evidence="2 3">
    <name type="scientific">Rhizodiscina lignyota</name>
    <dbReference type="NCBI Taxonomy" id="1504668"/>
    <lineage>
        <taxon>Eukaryota</taxon>
        <taxon>Fungi</taxon>
        <taxon>Dikarya</taxon>
        <taxon>Ascomycota</taxon>
        <taxon>Pezizomycotina</taxon>
        <taxon>Dothideomycetes</taxon>
        <taxon>Pleosporomycetidae</taxon>
        <taxon>Aulographales</taxon>
        <taxon>Rhizodiscinaceae</taxon>
        <taxon>Rhizodiscina</taxon>
    </lineage>
</organism>
<sequence length="415" mass="46581">MVSINFSRKRKAASPPPTNESRADTISTADFDALSAEQPSKKLKPSARPILKTPTRLHRVSKFREFTPPNALQSVSPSKQSALEAPQAATEGRHLRHKFSFFKLTASPTKISKTRAAAATLEEAPKFTIPATRARSSSPWKKSKEQKPLDDGARRPSPEELATNRLMTARIHTPTRLKKSKAHNPSLPATQTMPSEETPRARPTTAHTRTPSWLRKAAAPHKSTSETHPTAFEGNSEPRPHTRASSRSKTSTASAINPFRPWHRMQTRRQEQEQLRLEEEERVAKETKAEADRAEAWRLYEQFKASGTIKVHYCGPRKPWAKPTSTVEEEGEEEEKRDSAIEVVNEEPEPEERSFLIDPSSDDEVAAIPKPDFRKALEKHRHNSEDEIVTCTPDGINIPPVPNVLATLEGLRSFY</sequence>
<gene>
    <name evidence="2" type="ORF">NA57DRAFT_77403</name>
</gene>
<proteinExistence type="predicted"/>
<evidence type="ECO:0000313" key="2">
    <source>
        <dbReference type="EMBL" id="KAF2097149.1"/>
    </source>
</evidence>
<name>A0A9P4M8T9_9PEZI</name>
<feature type="region of interest" description="Disordered" evidence="1">
    <location>
        <begin position="127"/>
        <end position="279"/>
    </location>
</feature>
<dbReference type="EMBL" id="ML978128">
    <property type="protein sequence ID" value="KAF2097149.1"/>
    <property type="molecule type" value="Genomic_DNA"/>
</dbReference>